<dbReference type="Proteomes" id="UP000319716">
    <property type="component" value="Unassembled WGS sequence"/>
</dbReference>
<evidence type="ECO:0000313" key="10">
    <source>
        <dbReference type="Proteomes" id="UP000319716"/>
    </source>
</evidence>
<dbReference type="GO" id="GO:0005829">
    <property type="term" value="C:cytosol"/>
    <property type="evidence" value="ECO:0007669"/>
    <property type="project" value="InterPro"/>
</dbReference>
<sequence>MYAAARAYTNIALIKYWGKKDEQLILPMNSSLSLTLDAFYTETSVEPLQGLHEDEVIMAGAPLSGAPAAKISRFMDLVREKSRNHMFARIVTRNHVPVASGFASSASGFAALSAAAARAYGLDCSGTALSRLARRGSGSASRSIYGGFVKWMKGTDDASSYAVPVDPANWPICLLAVAVNKQPKKISSREGMRRTVKTSSFYPVWIKEAERDLARIEPAIREHDLDMIGKIAEANALKMHAAMLAAEPPFTYWEEGTMTVMRRAVHLREQGIPCYFTMDAGPNVKLLCSEADVDRILEDLSEFFPPESLTVAGRDLALTIWRTLFSEGDIHNLNGVQSAPGKLYIAGEYAVVEPGYPAIIAAIDKSVTVTIERKETRGRIQWANATLDLRRSATNQWNTDGDVSPFRFVLSAIERTERYIRSLGKQLGVYQLSVSSDLTRKDGRKYGLGSSAAVTVACTKAILAFYDVKIDQQIVFKLAALAHLAVQGNGSCGDIAAAVYGGWIAYSSFDRKWLAPFISSEKDWLELLEMDWPKLSIQPLVLPTDLHLIVGWTGTPASTAKLINRVEKARCGKEKGYQHFLKQSKSCVERMIAGFLKQQPELVLEGIRENRRILAQLAKLCGILIETDKLHQLCTIAEKHRGAAKPSGAGGGDCGIVLADQQTDQKALIEEWNAHEITPLDLHVSDRESQKEEGS</sequence>
<protein>
    <submittedName>
        <fullName evidence="9">Phosphomevalonate kinase</fullName>
        <ecNumber evidence="9">2.7.4.2</ecNumber>
    </submittedName>
</protein>
<evidence type="ECO:0000256" key="4">
    <source>
        <dbReference type="ARBA" id="ARBA00022840"/>
    </source>
</evidence>
<dbReference type="PRINTS" id="PR00959">
    <property type="entry name" value="MEVGALKINASE"/>
</dbReference>
<dbReference type="InterPro" id="IPR006204">
    <property type="entry name" value="GHMP_kinase_N_dom"/>
</dbReference>
<dbReference type="SUPFAM" id="SSF55060">
    <property type="entry name" value="GHMP Kinase, C-terminal domain"/>
    <property type="match status" value="2"/>
</dbReference>
<dbReference type="EC" id="2.7.4.2" evidence="9"/>
<dbReference type="PANTHER" id="PTHR10977:SF3">
    <property type="entry name" value="DIPHOSPHOMEVALONATE DECARBOXYLASE"/>
    <property type="match status" value="1"/>
</dbReference>
<keyword evidence="4" id="KW-0067">ATP-binding</keyword>
<dbReference type="InterPro" id="IPR041431">
    <property type="entry name" value="Mvd1_C"/>
</dbReference>
<dbReference type="GO" id="GO:0019287">
    <property type="term" value="P:isopentenyl diphosphate biosynthetic process, mevalonate pathway"/>
    <property type="evidence" value="ECO:0007669"/>
    <property type="project" value="InterPro"/>
</dbReference>
<dbReference type="InterPro" id="IPR014721">
    <property type="entry name" value="Ribsml_uS5_D2-typ_fold_subgr"/>
</dbReference>
<evidence type="ECO:0000259" key="6">
    <source>
        <dbReference type="Pfam" id="PF08544"/>
    </source>
</evidence>
<evidence type="ECO:0000256" key="3">
    <source>
        <dbReference type="ARBA" id="ARBA00022777"/>
    </source>
</evidence>
<keyword evidence="2" id="KW-0547">Nucleotide-binding</keyword>
<dbReference type="EMBL" id="BEXB01000007">
    <property type="protein sequence ID" value="GAY75625.1"/>
    <property type="molecule type" value="Genomic_DNA"/>
</dbReference>
<dbReference type="GO" id="GO:0004631">
    <property type="term" value="F:phosphomevalonate kinase activity"/>
    <property type="evidence" value="ECO:0007669"/>
    <property type="project" value="UniProtKB-EC"/>
</dbReference>
<organism evidence="9 10">
    <name type="scientific">Sporolactobacillus inulinus</name>
    <dbReference type="NCBI Taxonomy" id="2078"/>
    <lineage>
        <taxon>Bacteria</taxon>
        <taxon>Bacillati</taxon>
        <taxon>Bacillota</taxon>
        <taxon>Bacilli</taxon>
        <taxon>Bacillales</taxon>
        <taxon>Sporolactobacillaceae</taxon>
        <taxon>Sporolactobacillus</taxon>
    </lineage>
</organism>
<feature type="domain" description="GHMP kinase C-terminal" evidence="6">
    <location>
        <begin position="591"/>
        <end position="675"/>
    </location>
</feature>
<dbReference type="GO" id="GO:0005524">
    <property type="term" value="F:ATP binding"/>
    <property type="evidence" value="ECO:0007669"/>
    <property type="project" value="UniProtKB-KW"/>
</dbReference>
<dbReference type="FunFam" id="3.30.230.10:FF:000072">
    <property type="entry name" value="Diphosphomevalonate decarboxylase"/>
    <property type="match status" value="1"/>
</dbReference>
<gene>
    <name evidence="9" type="ORF">NBRC111894_1179</name>
</gene>
<dbReference type="Pfam" id="PF22700">
    <property type="entry name" value="MVD-like_N"/>
    <property type="match status" value="1"/>
</dbReference>
<evidence type="ECO:0000256" key="2">
    <source>
        <dbReference type="ARBA" id="ARBA00022741"/>
    </source>
</evidence>
<dbReference type="Pfam" id="PF18376">
    <property type="entry name" value="MDD_C"/>
    <property type="match status" value="1"/>
</dbReference>
<keyword evidence="1 9" id="KW-0808">Transferase</keyword>
<dbReference type="Pfam" id="PF08544">
    <property type="entry name" value="GHMP_kinases_C"/>
    <property type="match status" value="1"/>
</dbReference>
<dbReference type="Pfam" id="PF00288">
    <property type="entry name" value="GHMP_kinases_N"/>
    <property type="match status" value="1"/>
</dbReference>
<evidence type="ECO:0000259" key="5">
    <source>
        <dbReference type="Pfam" id="PF00288"/>
    </source>
</evidence>
<dbReference type="InterPro" id="IPR029765">
    <property type="entry name" value="Mev_diP_decarb"/>
</dbReference>
<dbReference type="InterPro" id="IPR036554">
    <property type="entry name" value="GHMP_kinase_C_sf"/>
</dbReference>
<evidence type="ECO:0000259" key="7">
    <source>
        <dbReference type="Pfam" id="PF18376"/>
    </source>
</evidence>
<dbReference type="Gene3D" id="3.30.70.890">
    <property type="entry name" value="GHMP kinase, C-terminal domain"/>
    <property type="match status" value="2"/>
</dbReference>
<dbReference type="Gene3D" id="3.30.230.10">
    <property type="match status" value="2"/>
</dbReference>
<dbReference type="InterPro" id="IPR013750">
    <property type="entry name" value="GHMP_kinase_C_dom"/>
</dbReference>
<dbReference type="InterPro" id="IPR053859">
    <property type="entry name" value="MVD-like_N"/>
</dbReference>
<dbReference type="InterPro" id="IPR020568">
    <property type="entry name" value="Ribosomal_Su5_D2-typ_SF"/>
</dbReference>
<feature type="domain" description="GHMP kinase N-terminal" evidence="5">
    <location>
        <begin position="410"/>
        <end position="502"/>
    </location>
</feature>
<dbReference type="GO" id="GO:0004163">
    <property type="term" value="F:diphosphomevalonate decarboxylase activity"/>
    <property type="evidence" value="ECO:0007669"/>
    <property type="project" value="InterPro"/>
</dbReference>
<proteinExistence type="predicted"/>
<dbReference type="SUPFAM" id="SSF54211">
    <property type="entry name" value="Ribosomal protein S5 domain 2-like"/>
    <property type="match status" value="2"/>
</dbReference>
<evidence type="ECO:0000259" key="8">
    <source>
        <dbReference type="Pfam" id="PF22700"/>
    </source>
</evidence>
<comment type="caution">
    <text evidence="9">The sequence shown here is derived from an EMBL/GenBank/DDBJ whole genome shotgun (WGS) entry which is preliminary data.</text>
</comment>
<accession>A0A4Y1Z9D8</accession>
<feature type="domain" description="Diphosphomevalonate decarboxylase-like N-terminal" evidence="8">
    <location>
        <begin position="7"/>
        <end position="162"/>
    </location>
</feature>
<evidence type="ECO:0000313" key="9">
    <source>
        <dbReference type="EMBL" id="GAY75625.1"/>
    </source>
</evidence>
<dbReference type="AlphaFoldDB" id="A0A4Y1Z9D8"/>
<keyword evidence="3 9" id="KW-0418">Kinase</keyword>
<name>A0A4Y1Z9D8_9BACL</name>
<dbReference type="NCBIfam" id="TIGR01240">
    <property type="entry name" value="mevDPdecarb"/>
    <property type="match status" value="1"/>
</dbReference>
<reference evidence="9 10" key="1">
    <citation type="submission" date="2017-11" db="EMBL/GenBank/DDBJ databases">
        <title>Draft Genome Sequence of Sporolactobacillus inulinus NBRC 111894 Isolated from Koso, a Japanese Sugar-Vegetable Fermented Beverage.</title>
        <authorList>
            <person name="Chiou T.Y."/>
            <person name="Oshima K."/>
            <person name="Suda W."/>
            <person name="Hattori M."/>
            <person name="Takahashi T."/>
        </authorList>
    </citation>
    <scope>NUCLEOTIDE SEQUENCE [LARGE SCALE GENOMIC DNA]</scope>
    <source>
        <strain evidence="9 10">NBRC111894</strain>
    </source>
</reference>
<feature type="domain" description="Mvd1 C-terminal" evidence="7">
    <location>
        <begin position="177"/>
        <end position="308"/>
    </location>
</feature>
<dbReference type="PANTHER" id="PTHR10977">
    <property type="entry name" value="DIPHOSPHOMEVALONATE DECARBOXYLASE"/>
    <property type="match status" value="1"/>
</dbReference>
<evidence type="ECO:0000256" key="1">
    <source>
        <dbReference type="ARBA" id="ARBA00022679"/>
    </source>
</evidence>
<dbReference type="NCBIfam" id="TIGR01220">
    <property type="entry name" value="Pmev_kin_Gr_pos"/>
    <property type="match status" value="1"/>
</dbReference>
<dbReference type="InterPro" id="IPR005917">
    <property type="entry name" value="Pmev_kinase_bact"/>
</dbReference>